<dbReference type="Pfam" id="PF10502">
    <property type="entry name" value="Peptidase_S26"/>
    <property type="match status" value="1"/>
</dbReference>
<dbReference type="InterPro" id="IPR019533">
    <property type="entry name" value="Peptidase_S26"/>
</dbReference>
<reference evidence="4 5" key="1">
    <citation type="submission" date="2019-10" db="EMBL/GenBank/DDBJ databases">
        <authorList>
            <person name="Wang R."/>
        </authorList>
    </citation>
    <scope>NUCLEOTIDE SEQUENCE [LARGE SCALE GENOMIC DNA]</scope>
    <source>
        <strain evidence="4 5">ATCC 19377</strain>
    </source>
</reference>
<name>A0A5P9XN96_ACITH</name>
<protein>
    <submittedName>
        <fullName evidence="4">Conjugal transfer protein TraF</fullName>
    </submittedName>
</protein>
<evidence type="ECO:0000313" key="4">
    <source>
        <dbReference type="EMBL" id="QFX95169.1"/>
    </source>
</evidence>
<sequence>MQRMSATIAKRLLWWSAWAIVGVLVLNAAVGLWMQYQHLVFNDSTCEPIGIYKLLGSPYPLHDGELVEVEIPGPTHHAAVAEGLKYHWFPAGQPWIKEIAAVPGQTVKLSRAGDWVSPGDASPADSSPAGGGPADGEAGHYLPNSHVDRWTPGHHHRIVHYPFGTYHLKRGQVWLYAPGNYAFDSSYYGPVPETSILQRAVPWWTIPGSQFWLQKGD</sequence>
<dbReference type="Gene3D" id="2.10.109.10">
    <property type="entry name" value="Umud Fragment, subunit A"/>
    <property type="match status" value="1"/>
</dbReference>
<evidence type="ECO:0000256" key="2">
    <source>
        <dbReference type="SAM" id="Phobius"/>
    </source>
</evidence>
<organism evidence="4 5">
    <name type="scientific">Acidithiobacillus thiooxidans ATCC 19377</name>
    <dbReference type="NCBI Taxonomy" id="637390"/>
    <lineage>
        <taxon>Bacteria</taxon>
        <taxon>Pseudomonadati</taxon>
        <taxon>Pseudomonadota</taxon>
        <taxon>Acidithiobacillia</taxon>
        <taxon>Acidithiobacillales</taxon>
        <taxon>Acidithiobacillaceae</taxon>
        <taxon>Acidithiobacillus</taxon>
    </lineage>
</organism>
<accession>A0A5P9XN96</accession>
<dbReference type="GO" id="GO:0004252">
    <property type="term" value="F:serine-type endopeptidase activity"/>
    <property type="evidence" value="ECO:0007669"/>
    <property type="project" value="InterPro"/>
</dbReference>
<dbReference type="InterPro" id="IPR036286">
    <property type="entry name" value="LexA/Signal_pep-like_sf"/>
</dbReference>
<proteinExistence type="predicted"/>
<feature type="compositionally biased region" description="Low complexity" evidence="1">
    <location>
        <begin position="117"/>
        <end position="128"/>
    </location>
</feature>
<evidence type="ECO:0000259" key="3">
    <source>
        <dbReference type="Pfam" id="PF10502"/>
    </source>
</evidence>
<evidence type="ECO:0000313" key="5">
    <source>
        <dbReference type="Proteomes" id="UP000363590"/>
    </source>
</evidence>
<feature type="transmembrane region" description="Helical" evidence="2">
    <location>
        <begin position="12"/>
        <end position="34"/>
    </location>
</feature>
<dbReference type="EMBL" id="CP045571">
    <property type="protein sequence ID" value="QFX95169.1"/>
    <property type="molecule type" value="Genomic_DNA"/>
</dbReference>
<feature type="domain" description="Peptidase S26" evidence="3">
    <location>
        <begin position="17"/>
        <end position="204"/>
    </location>
</feature>
<dbReference type="RefSeq" id="WP_153940419.1">
    <property type="nucleotide sequence ID" value="NZ_CP045571.1"/>
</dbReference>
<dbReference type="SUPFAM" id="SSF51306">
    <property type="entry name" value="LexA/Signal peptidase"/>
    <property type="match status" value="1"/>
</dbReference>
<dbReference type="Proteomes" id="UP000363590">
    <property type="component" value="Chromosome"/>
</dbReference>
<dbReference type="KEGG" id="atx:GCD22_00691"/>
<dbReference type="GO" id="GO:0006465">
    <property type="term" value="P:signal peptide processing"/>
    <property type="evidence" value="ECO:0007669"/>
    <property type="project" value="InterPro"/>
</dbReference>
<gene>
    <name evidence="4" type="ORF">GCD22_00691</name>
</gene>
<dbReference type="GeneID" id="60695099"/>
<keyword evidence="2" id="KW-0472">Membrane</keyword>
<evidence type="ECO:0000256" key="1">
    <source>
        <dbReference type="SAM" id="MobiDB-lite"/>
    </source>
</evidence>
<keyword evidence="2" id="KW-0812">Transmembrane</keyword>
<dbReference type="AlphaFoldDB" id="A0A5P9XN96"/>
<keyword evidence="2" id="KW-1133">Transmembrane helix</keyword>
<feature type="region of interest" description="Disordered" evidence="1">
    <location>
        <begin position="113"/>
        <end position="140"/>
    </location>
</feature>